<dbReference type="GO" id="GO:0042276">
    <property type="term" value="P:error-prone translesion synthesis"/>
    <property type="evidence" value="ECO:0007669"/>
    <property type="project" value="TreeGrafter"/>
</dbReference>
<dbReference type="PROSITE" id="PS50173">
    <property type="entry name" value="UMUC"/>
    <property type="match status" value="1"/>
</dbReference>
<dbReference type="Pfam" id="PF00817">
    <property type="entry name" value="IMS"/>
    <property type="match status" value="1"/>
</dbReference>
<dbReference type="SUPFAM" id="SSF56672">
    <property type="entry name" value="DNA/RNA polymerases"/>
    <property type="match status" value="1"/>
</dbReference>
<proteinExistence type="predicted"/>
<sequence>MGVPWFKVQNLARHHKIIVFSSNYTLYADMSNRVMKIISEFAPNQEVYSIDECFLDLTGFKHLGLADYGQRIRSTINRLVGLPVCVGVGASKTLAKLANHIAKKCSVFDGVCNLNEITQDTLDSLFSKIKVGEVWGVGRCIEKKLAKLGVNTVFDLKQSSPQALRKQFSVLMERTIRELNGESCIPLEEIAPSKKQLVCSRGFGIPVSSLSKLSEAVITYTTRVAEKLRRQRSVAAMVYIFIQTDPFKKKDRQYNSGRLIHLTNPTDDTRILINAVLTGLKSIYKPGFSYKKAGVLLDDLLPFNQHQKSLFDDKEAQAHSEFLMQAIDEINDTMGSGTIKFLGEGLEKQWRAKAEKKTRCYTTRVDEIPVAYCRLSS</sequence>
<dbReference type="InterPro" id="IPR053848">
    <property type="entry name" value="IMS_HHH_1"/>
</dbReference>
<keyword evidence="3" id="KW-0234">DNA repair</keyword>
<keyword evidence="4" id="KW-0742">SOS response</keyword>
<evidence type="ECO:0000256" key="1">
    <source>
        <dbReference type="ARBA" id="ARBA00022763"/>
    </source>
</evidence>
<evidence type="ECO:0000256" key="2">
    <source>
        <dbReference type="ARBA" id="ARBA00023199"/>
    </source>
</evidence>
<dbReference type="Pfam" id="PF13438">
    <property type="entry name" value="DUF4113"/>
    <property type="match status" value="1"/>
</dbReference>
<dbReference type="InterPro" id="IPR025188">
    <property type="entry name" value="DUF4113"/>
</dbReference>
<dbReference type="AlphaFoldDB" id="A0A381WEV4"/>
<feature type="domain" description="UmuC" evidence="5">
    <location>
        <begin position="1"/>
        <end position="138"/>
    </location>
</feature>
<organism evidence="6">
    <name type="scientific">marine metagenome</name>
    <dbReference type="NCBI Taxonomy" id="408172"/>
    <lineage>
        <taxon>unclassified sequences</taxon>
        <taxon>metagenomes</taxon>
        <taxon>ecological metagenomes</taxon>
    </lineage>
</organism>
<protein>
    <recommendedName>
        <fullName evidence="5">UmuC domain-containing protein</fullName>
    </recommendedName>
</protein>
<keyword evidence="2" id="KW-0741">SOS mutagenesis</keyword>
<dbReference type="EMBL" id="UINC01011590">
    <property type="protein sequence ID" value="SVA51060.1"/>
    <property type="molecule type" value="Genomic_DNA"/>
</dbReference>
<dbReference type="GO" id="GO:0003887">
    <property type="term" value="F:DNA-directed DNA polymerase activity"/>
    <property type="evidence" value="ECO:0007669"/>
    <property type="project" value="TreeGrafter"/>
</dbReference>
<dbReference type="InterPro" id="IPR050116">
    <property type="entry name" value="DNA_polymerase-Y"/>
</dbReference>
<dbReference type="Gene3D" id="3.30.70.270">
    <property type="match status" value="1"/>
</dbReference>
<dbReference type="InterPro" id="IPR043128">
    <property type="entry name" value="Rev_trsase/Diguanyl_cyclase"/>
</dbReference>
<accession>A0A381WEV4</accession>
<dbReference type="InterPro" id="IPR001126">
    <property type="entry name" value="UmuC"/>
</dbReference>
<dbReference type="GO" id="GO:0006281">
    <property type="term" value="P:DNA repair"/>
    <property type="evidence" value="ECO:0007669"/>
    <property type="project" value="UniProtKB-KW"/>
</dbReference>
<dbReference type="CDD" id="cd01700">
    <property type="entry name" value="PolY_Pol_V_umuC"/>
    <property type="match status" value="1"/>
</dbReference>
<dbReference type="GO" id="GO:0003684">
    <property type="term" value="F:damaged DNA binding"/>
    <property type="evidence" value="ECO:0007669"/>
    <property type="project" value="InterPro"/>
</dbReference>
<dbReference type="PANTHER" id="PTHR11076:SF34">
    <property type="entry name" value="PROTEIN UMUC"/>
    <property type="match status" value="1"/>
</dbReference>
<gene>
    <name evidence="6" type="ORF">METZ01_LOCUS103914</name>
</gene>
<evidence type="ECO:0000259" key="5">
    <source>
        <dbReference type="PROSITE" id="PS50173"/>
    </source>
</evidence>
<evidence type="ECO:0000313" key="6">
    <source>
        <dbReference type="EMBL" id="SVA51060.1"/>
    </source>
</evidence>
<reference evidence="6" key="1">
    <citation type="submission" date="2018-05" db="EMBL/GenBank/DDBJ databases">
        <authorList>
            <person name="Lanie J.A."/>
            <person name="Ng W.-L."/>
            <person name="Kazmierczak K.M."/>
            <person name="Andrzejewski T.M."/>
            <person name="Davidsen T.M."/>
            <person name="Wayne K.J."/>
            <person name="Tettelin H."/>
            <person name="Glass J.I."/>
            <person name="Rusch D."/>
            <person name="Podicherti R."/>
            <person name="Tsui H.-C.T."/>
            <person name="Winkler M.E."/>
        </authorList>
    </citation>
    <scope>NUCLEOTIDE SEQUENCE</scope>
</reference>
<name>A0A381WEV4_9ZZZZ</name>
<dbReference type="GO" id="GO:0009432">
    <property type="term" value="P:SOS response"/>
    <property type="evidence" value="ECO:0007669"/>
    <property type="project" value="UniProtKB-KW"/>
</dbReference>
<keyword evidence="1" id="KW-0227">DNA damage</keyword>
<dbReference type="PANTHER" id="PTHR11076">
    <property type="entry name" value="DNA REPAIR POLYMERASE UMUC / TRANSFERASE FAMILY MEMBER"/>
    <property type="match status" value="1"/>
</dbReference>
<dbReference type="Gene3D" id="1.10.150.20">
    <property type="entry name" value="5' to 3' exonuclease, C-terminal subdomain"/>
    <property type="match status" value="1"/>
</dbReference>
<dbReference type="InterPro" id="IPR043502">
    <property type="entry name" value="DNA/RNA_pol_sf"/>
</dbReference>
<dbReference type="Pfam" id="PF21999">
    <property type="entry name" value="IMS_HHH_1"/>
    <property type="match status" value="1"/>
</dbReference>
<dbReference type="Pfam" id="PF11799">
    <property type="entry name" value="IMS_C"/>
    <property type="match status" value="1"/>
</dbReference>
<dbReference type="InterPro" id="IPR017961">
    <property type="entry name" value="DNA_pol_Y-fam_little_finger"/>
</dbReference>
<evidence type="ECO:0000256" key="4">
    <source>
        <dbReference type="ARBA" id="ARBA00023236"/>
    </source>
</evidence>
<evidence type="ECO:0000256" key="3">
    <source>
        <dbReference type="ARBA" id="ARBA00023204"/>
    </source>
</evidence>
<dbReference type="GO" id="GO:0005829">
    <property type="term" value="C:cytosol"/>
    <property type="evidence" value="ECO:0007669"/>
    <property type="project" value="TreeGrafter"/>
</dbReference>